<dbReference type="PANTHER" id="PTHR26312">
    <property type="entry name" value="TETRATRICOPEPTIDE REPEAT PROTEIN 5"/>
    <property type="match status" value="1"/>
</dbReference>
<proteinExistence type="predicted"/>
<dbReference type="SUPFAM" id="SSF48452">
    <property type="entry name" value="TPR-like"/>
    <property type="match status" value="1"/>
</dbReference>
<accession>A0A2P5B6D5</accession>
<dbReference type="EMBL" id="JXTB01000352">
    <property type="protein sequence ID" value="PON44373.1"/>
    <property type="molecule type" value="Genomic_DNA"/>
</dbReference>
<dbReference type="Gene3D" id="1.25.40.10">
    <property type="entry name" value="Tetratricopeptide repeat domain"/>
    <property type="match status" value="1"/>
</dbReference>
<feature type="compositionally biased region" description="Acidic residues" evidence="1">
    <location>
        <begin position="132"/>
        <end position="156"/>
    </location>
</feature>
<dbReference type="InterPro" id="IPR011990">
    <property type="entry name" value="TPR-like_helical_dom_sf"/>
</dbReference>
<keyword evidence="3" id="KW-1185">Reference proteome</keyword>
<evidence type="ECO:0000313" key="2">
    <source>
        <dbReference type="EMBL" id="PON44373.1"/>
    </source>
</evidence>
<dbReference type="InterPro" id="IPR003107">
    <property type="entry name" value="HAT"/>
</dbReference>
<dbReference type="Pfam" id="PF14559">
    <property type="entry name" value="TPR_19"/>
    <property type="match status" value="1"/>
</dbReference>
<dbReference type="SMART" id="SM00386">
    <property type="entry name" value="HAT"/>
    <property type="match status" value="3"/>
</dbReference>
<dbReference type="AlphaFoldDB" id="A0A2P5B6D5"/>
<evidence type="ECO:0000313" key="3">
    <source>
        <dbReference type="Proteomes" id="UP000237105"/>
    </source>
</evidence>
<dbReference type="Proteomes" id="UP000237105">
    <property type="component" value="Unassembled WGS sequence"/>
</dbReference>
<dbReference type="PANTHER" id="PTHR26312:SF225">
    <property type="entry name" value="TPR REPEAT PROTEIN"/>
    <property type="match status" value="1"/>
</dbReference>
<organism evidence="2 3">
    <name type="scientific">Parasponia andersonii</name>
    <name type="common">Sponia andersonii</name>
    <dbReference type="NCBI Taxonomy" id="3476"/>
    <lineage>
        <taxon>Eukaryota</taxon>
        <taxon>Viridiplantae</taxon>
        <taxon>Streptophyta</taxon>
        <taxon>Embryophyta</taxon>
        <taxon>Tracheophyta</taxon>
        <taxon>Spermatophyta</taxon>
        <taxon>Magnoliopsida</taxon>
        <taxon>eudicotyledons</taxon>
        <taxon>Gunneridae</taxon>
        <taxon>Pentapetalae</taxon>
        <taxon>rosids</taxon>
        <taxon>fabids</taxon>
        <taxon>Rosales</taxon>
        <taxon>Cannabaceae</taxon>
        <taxon>Parasponia</taxon>
    </lineage>
</organism>
<protein>
    <submittedName>
        <fullName evidence="2">Signal transduction response regulator</fullName>
    </submittedName>
</protein>
<gene>
    <name evidence="2" type="ORF">PanWU01x14_267620</name>
</gene>
<sequence length="385" mass="42312">MLLRSSSTPVLGSLLPSFAESPNNIPNHHETKPTTIHHCHSKLSFHQTGSLNLSGVSCNSSPISPSIDCYSNKGFRRAQSEGNLGGLAFSSGGINEDQFCDSHLPKKFARRPKCMMLQTIPSFSFYNSRAEAEDEEEEVTDTEDTEEREEFGENEELFERGKRGGDAVVAMESTSIGLENMVNNMTFTEEMRIKDKIWNVGLEQENEQVTHKMYLAKGLGVSIGGGGGGGGGRGGGSGDFNPFGSGGDEGDKKGVEYYKRMVEENPGNPLFLRNYAQFLYETKGDLKGAEEYYSRAILADPKDGDVLSQYAKLVWQLHNDQDRAASYFERAVQASPQNSHVQAAYANFLWETEDDEDEADVAQELHVTTATLRTLREGTIASATA</sequence>
<reference evidence="3" key="1">
    <citation type="submission" date="2016-06" db="EMBL/GenBank/DDBJ databases">
        <title>Parallel loss of symbiosis genes in relatives of nitrogen-fixing non-legume Parasponia.</title>
        <authorList>
            <person name="Van Velzen R."/>
            <person name="Holmer R."/>
            <person name="Bu F."/>
            <person name="Rutten L."/>
            <person name="Van Zeijl A."/>
            <person name="Liu W."/>
            <person name="Santuari L."/>
            <person name="Cao Q."/>
            <person name="Sharma T."/>
            <person name="Shen D."/>
            <person name="Roswanjaya Y."/>
            <person name="Wardhani T."/>
            <person name="Kalhor M.S."/>
            <person name="Jansen J."/>
            <person name="Van den Hoogen J."/>
            <person name="Gungor B."/>
            <person name="Hartog M."/>
            <person name="Hontelez J."/>
            <person name="Verver J."/>
            <person name="Yang W.-C."/>
            <person name="Schijlen E."/>
            <person name="Repin R."/>
            <person name="Schilthuizen M."/>
            <person name="Schranz E."/>
            <person name="Heidstra R."/>
            <person name="Miyata K."/>
            <person name="Fedorova E."/>
            <person name="Kohlen W."/>
            <person name="Bisseling T."/>
            <person name="Smit S."/>
            <person name="Geurts R."/>
        </authorList>
    </citation>
    <scope>NUCLEOTIDE SEQUENCE [LARGE SCALE GENOMIC DNA]</scope>
    <source>
        <strain evidence="3">cv. WU1-14</strain>
    </source>
</reference>
<dbReference type="OrthoDB" id="1926212at2759"/>
<feature type="region of interest" description="Disordered" evidence="1">
    <location>
        <begin position="128"/>
        <end position="162"/>
    </location>
</feature>
<evidence type="ECO:0000256" key="1">
    <source>
        <dbReference type="SAM" id="MobiDB-lite"/>
    </source>
</evidence>
<comment type="caution">
    <text evidence="2">The sequence shown here is derived from an EMBL/GenBank/DDBJ whole genome shotgun (WGS) entry which is preliminary data.</text>
</comment>
<dbReference type="GO" id="GO:0006396">
    <property type="term" value="P:RNA processing"/>
    <property type="evidence" value="ECO:0007669"/>
    <property type="project" value="InterPro"/>
</dbReference>
<name>A0A2P5B6D5_PARAD</name>